<evidence type="ECO:0000256" key="10">
    <source>
        <dbReference type="SAM" id="MobiDB-lite"/>
    </source>
</evidence>
<dbReference type="InterPro" id="IPR003660">
    <property type="entry name" value="HAMP_dom"/>
</dbReference>
<dbReference type="SUPFAM" id="SSF47384">
    <property type="entry name" value="Homodimeric domain of signal transducing histidine kinase"/>
    <property type="match status" value="1"/>
</dbReference>
<comment type="catalytic activity">
    <reaction evidence="1">
        <text>ATP + protein L-histidine = ADP + protein N-phospho-L-histidine.</text>
        <dbReference type="EC" id="2.7.13.3"/>
    </reaction>
</comment>
<evidence type="ECO:0000256" key="6">
    <source>
        <dbReference type="ARBA" id="ARBA00022692"/>
    </source>
</evidence>
<dbReference type="SMART" id="SM00387">
    <property type="entry name" value="HATPase_c"/>
    <property type="match status" value="1"/>
</dbReference>
<evidence type="ECO:0000259" key="12">
    <source>
        <dbReference type="PROSITE" id="PS50109"/>
    </source>
</evidence>
<keyword evidence="4" id="KW-0597">Phosphoprotein</keyword>
<dbReference type="SMART" id="SM00388">
    <property type="entry name" value="HisKA"/>
    <property type="match status" value="1"/>
</dbReference>
<feature type="region of interest" description="Disordered" evidence="10">
    <location>
        <begin position="344"/>
        <end position="375"/>
    </location>
</feature>
<dbReference type="Pfam" id="PF00672">
    <property type="entry name" value="HAMP"/>
    <property type="match status" value="1"/>
</dbReference>
<dbReference type="Gene3D" id="1.10.287.130">
    <property type="match status" value="1"/>
</dbReference>
<dbReference type="SUPFAM" id="SSF55874">
    <property type="entry name" value="ATPase domain of HSP90 chaperone/DNA topoisomerase II/histidine kinase"/>
    <property type="match status" value="1"/>
</dbReference>
<name>A0A098BTQ2_9NOCA</name>
<dbReference type="Proteomes" id="UP000042997">
    <property type="component" value="Unassembled WGS sequence"/>
</dbReference>
<dbReference type="PRINTS" id="PR00344">
    <property type="entry name" value="BCTRLSENSOR"/>
</dbReference>
<dbReference type="EMBL" id="CCSD01000101">
    <property type="protein sequence ID" value="CDZ91627.1"/>
    <property type="molecule type" value="Genomic_DNA"/>
</dbReference>
<dbReference type="PROSITE" id="PS50885">
    <property type="entry name" value="HAMP"/>
    <property type="match status" value="1"/>
</dbReference>
<organism evidence="14 15">
    <name type="scientific">Rhodococcus ruber</name>
    <dbReference type="NCBI Taxonomy" id="1830"/>
    <lineage>
        <taxon>Bacteria</taxon>
        <taxon>Bacillati</taxon>
        <taxon>Actinomycetota</taxon>
        <taxon>Actinomycetes</taxon>
        <taxon>Mycobacteriales</taxon>
        <taxon>Nocardiaceae</taxon>
        <taxon>Rhodococcus</taxon>
    </lineage>
</organism>
<evidence type="ECO:0000256" key="1">
    <source>
        <dbReference type="ARBA" id="ARBA00000085"/>
    </source>
</evidence>
<dbReference type="CDD" id="cd06225">
    <property type="entry name" value="HAMP"/>
    <property type="match status" value="1"/>
</dbReference>
<feature type="transmembrane region" description="Helical" evidence="11">
    <location>
        <begin position="70"/>
        <end position="93"/>
    </location>
</feature>
<comment type="subcellular location">
    <subcellularLocation>
        <location evidence="2">Cell membrane</location>
    </subcellularLocation>
</comment>
<evidence type="ECO:0000256" key="3">
    <source>
        <dbReference type="ARBA" id="ARBA00012438"/>
    </source>
</evidence>
<dbReference type="InterPro" id="IPR036890">
    <property type="entry name" value="HATPase_C_sf"/>
</dbReference>
<dbReference type="InterPro" id="IPR005467">
    <property type="entry name" value="His_kinase_dom"/>
</dbReference>
<dbReference type="OrthoDB" id="9806130at2"/>
<evidence type="ECO:0000256" key="5">
    <source>
        <dbReference type="ARBA" id="ARBA00022679"/>
    </source>
</evidence>
<dbReference type="InterPro" id="IPR036097">
    <property type="entry name" value="HisK_dim/P_sf"/>
</dbReference>
<proteinExistence type="predicted"/>
<keyword evidence="8 11" id="KW-1133">Transmembrane helix</keyword>
<reference evidence="14 15" key="1">
    <citation type="journal article" date="2014" name="Genome Announc.">
        <title>Draft Genome Sequence of Propane- and Butane-Oxidizing Actinobacterium Rhodococcus ruber IEGM 231.</title>
        <authorList>
            <person name="Ivshina I.B."/>
            <person name="Kuyukina M.S."/>
            <person name="Krivoruchko A.V."/>
            <person name="Barbe V."/>
            <person name="Fischer C."/>
        </authorList>
    </citation>
    <scope>NUCLEOTIDE SEQUENCE [LARGE SCALE GENOMIC DNA]</scope>
</reference>
<dbReference type="Pfam" id="PF00512">
    <property type="entry name" value="HisKA"/>
    <property type="match status" value="1"/>
</dbReference>
<keyword evidence="7 14" id="KW-0418">Kinase</keyword>
<dbReference type="InterPro" id="IPR003594">
    <property type="entry name" value="HATPase_dom"/>
</dbReference>
<dbReference type="GO" id="GO:0005886">
    <property type="term" value="C:plasma membrane"/>
    <property type="evidence" value="ECO:0007669"/>
    <property type="project" value="UniProtKB-SubCell"/>
</dbReference>
<keyword evidence="11" id="KW-0472">Membrane</keyword>
<dbReference type="PANTHER" id="PTHR43547">
    <property type="entry name" value="TWO-COMPONENT HISTIDINE KINASE"/>
    <property type="match status" value="1"/>
</dbReference>
<dbReference type="Gene3D" id="6.10.340.10">
    <property type="match status" value="1"/>
</dbReference>
<dbReference type="eggNOG" id="COG5002">
    <property type="taxonomic scope" value="Bacteria"/>
</dbReference>
<dbReference type="Gene3D" id="3.30.565.10">
    <property type="entry name" value="Histidine kinase-like ATPase, C-terminal domain"/>
    <property type="match status" value="1"/>
</dbReference>
<evidence type="ECO:0000259" key="13">
    <source>
        <dbReference type="PROSITE" id="PS50885"/>
    </source>
</evidence>
<dbReference type="InterPro" id="IPR004358">
    <property type="entry name" value="Sig_transdc_His_kin-like_C"/>
</dbReference>
<keyword evidence="9" id="KW-0902">Two-component regulatory system</keyword>
<dbReference type="PANTHER" id="PTHR43547:SF2">
    <property type="entry name" value="HYBRID SIGNAL TRANSDUCTION HISTIDINE KINASE C"/>
    <property type="match status" value="1"/>
</dbReference>
<accession>A0A098BTQ2</accession>
<protein>
    <recommendedName>
        <fullName evidence="3">histidine kinase</fullName>
        <ecNumber evidence="3">2.7.13.3</ecNumber>
    </recommendedName>
</protein>
<keyword evidence="5" id="KW-0808">Transferase</keyword>
<gene>
    <name evidence="14" type="ORF">RHRU231_860008</name>
</gene>
<dbReference type="CDD" id="cd00082">
    <property type="entry name" value="HisKA"/>
    <property type="match status" value="1"/>
</dbReference>
<evidence type="ECO:0000256" key="2">
    <source>
        <dbReference type="ARBA" id="ARBA00004236"/>
    </source>
</evidence>
<feature type="domain" description="HAMP" evidence="13">
    <location>
        <begin position="95"/>
        <end position="147"/>
    </location>
</feature>
<dbReference type="Pfam" id="PF02518">
    <property type="entry name" value="HATPase_c"/>
    <property type="match status" value="1"/>
</dbReference>
<feature type="domain" description="Histidine kinase" evidence="12">
    <location>
        <begin position="155"/>
        <end position="369"/>
    </location>
</feature>
<evidence type="ECO:0000313" key="14">
    <source>
        <dbReference type="EMBL" id="CDZ91627.1"/>
    </source>
</evidence>
<dbReference type="RefSeq" id="WP_040274834.1">
    <property type="nucleotide sequence ID" value="NZ_JACVXT010000046.1"/>
</dbReference>
<dbReference type="InterPro" id="IPR003661">
    <property type="entry name" value="HisK_dim/P_dom"/>
</dbReference>
<dbReference type="SMART" id="SM00304">
    <property type="entry name" value="HAMP"/>
    <property type="match status" value="1"/>
</dbReference>
<evidence type="ECO:0000256" key="11">
    <source>
        <dbReference type="SAM" id="Phobius"/>
    </source>
</evidence>
<evidence type="ECO:0000256" key="9">
    <source>
        <dbReference type="ARBA" id="ARBA00023012"/>
    </source>
</evidence>
<dbReference type="EC" id="2.7.13.3" evidence="3"/>
<evidence type="ECO:0000256" key="7">
    <source>
        <dbReference type="ARBA" id="ARBA00022777"/>
    </source>
</evidence>
<evidence type="ECO:0000313" key="15">
    <source>
        <dbReference type="Proteomes" id="UP000042997"/>
    </source>
</evidence>
<keyword evidence="6 11" id="KW-0812">Transmembrane</keyword>
<evidence type="ECO:0000256" key="8">
    <source>
        <dbReference type="ARBA" id="ARBA00022989"/>
    </source>
</evidence>
<dbReference type="PROSITE" id="PS50109">
    <property type="entry name" value="HIS_KIN"/>
    <property type="match status" value="1"/>
</dbReference>
<dbReference type="AlphaFoldDB" id="A0A098BTQ2"/>
<sequence>MNRGRRLPVPSLTMRLFVSHVLVAVVGALVTFAVVRAAAPALFEERAAGPGNGRGRANGSGPLREVVSDAVTTALLLGVLAGVIAAAALGLLASRRLLRSLRSVRSGTRAIATGDYRHRIPVPPESELAAVAGDVNDLAVRLADTEARRVRLLSEVAHEMRTPLSVIDGYAEGVLDGVFAPAELVRIEAEVGRLRRLADDLSTLSRAEEGRLDLQPVEVDLYGLVTQVAGRLRPQFDDAGLTVTVLPPSRPVVVWADADRITQVLTNLLGNALAATETGGVSIDVTAGRDVATVTVTDTGEGLEPDDVERIFERFYRVPSRRRQEHDPGSGIGLTISRGIARAHGGDLSAESPGRGHGSRFTLQLPTRNRHPAGD</sequence>
<evidence type="ECO:0000256" key="4">
    <source>
        <dbReference type="ARBA" id="ARBA00022553"/>
    </source>
</evidence>
<dbReference type="GO" id="GO:0000155">
    <property type="term" value="F:phosphorelay sensor kinase activity"/>
    <property type="evidence" value="ECO:0007669"/>
    <property type="project" value="InterPro"/>
</dbReference>